<proteinExistence type="predicted"/>
<sequence length="43" mass="5027">MRSTILYQELERTDARERLAEMMMVLAMMLNNAYLADTNEPCS</sequence>
<gene>
    <name evidence="1" type="ORF">L916_19355</name>
</gene>
<dbReference type="Proteomes" id="UP000053864">
    <property type="component" value="Unassembled WGS sequence"/>
</dbReference>
<organism evidence="1">
    <name type="scientific">Phytophthora nicotianae</name>
    <name type="common">Potato buckeye rot agent</name>
    <name type="synonym">Phytophthora parasitica</name>
    <dbReference type="NCBI Taxonomy" id="4792"/>
    <lineage>
        <taxon>Eukaryota</taxon>
        <taxon>Sar</taxon>
        <taxon>Stramenopiles</taxon>
        <taxon>Oomycota</taxon>
        <taxon>Peronosporomycetes</taxon>
        <taxon>Peronosporales</taxon>
        <taxon>Peronosporaceae</taxon>
        <taxon>Phytophthora</taxon>
    </lineage>
</organism>
<name>W2HYY7_PHYNI</name>
<dbReference type="AlphaFoldDB" id="W2HYY7"/>
<protein>
    <submittedName>
        <fullName evidence="1">Uncharacterized protein</fullName>
    </submittedName>
</protein>
<evidence type="ECO:0000313" key="1">
    <source>
        <dbReference type="EMBL" id="ETL27061.1"/>
    </source>
</evidence>
<reference evidence="1" key="1">
    <citation type="submission" date="2013-11" db="EMBL/GenBank/DDBJ databases">
        <title>The Genome Sequence of Phytophthora parasitica CJ05E6.</title>
        <authorList>
            <consortium name="The Broad Institute Genomics Platform"/>
            <person name="Russ C."/>
            <person name="Tyler B."/>
            <person name="Panabieres F."/>
            <person name="Shan W."/>
            <person name="Tripathy S."/>
            <person name="Grunwald N."/>
            <person name="Machado M."/>
            <person name="Johnson C.S."/>
            <person name="Arredondo F."/>
            <person name="Hong C."/>
            <person name="Coffey M."/>
            <person name="Young S.K."/>
            <person name="Zeng Q."/>
            <person name="Gargeya S."/>
            <person name="Fitzgerald M."/>
            <person name="Abouelleil A."/>
            <person name="Alvarado L."/>
            <person name="Chapman S.B."/>
            <person name="Gainer-Dewar J."/>
            <person name="Goldberg J."/>
            <person name="Griggs A."/>
            <person name="Gujja S."/>
            <person name="Hansen M."/>
            <person name="Howarth C."/>
            <person name="Imamovic A."/>
            <person name="Ireland A."/>
            <person name="Larimer J."/>
            <person name="McCowan C."/>
            <person name="Murphy C."/>
            <person name="Pearson M."/>
            <person name="Poon T.W."/>
            <person name="Priest M."/>
            <person name="Roberts A."/>
            <person name="Saif S."/>
            <person name="Shea T."/>
            <person name="Sykes S."/>
            <person name="Wortman J."/>
            <person name="Nusbaum C."/>
            <person name="Birren B."/>
        </authorList>
    </citation>
    <scope>NUCLEOTIDE SEQUENCE [LARGE SCALE GENOMIC DNA]</scope>
    <source>
        <strain evidence="1">CJ05E6</strain>
    </source>
</reference>
<dbReference type="EMBL" id="KI676066">
    <property type="protein sequence ID" value="ETL27061.1"/>
    <property type="molecule type" value="Genomic_DNA"/>
</dbReference>
<accession>W2HYY7</accession>